<proteinExistence type="predicted"/>
<evidence type="ECO:0000313" key="2">
    <source>
        <dbReference type="Ensembl" id="ENSPREP00000020245.1"/>
    </source>
</evidence>
<reference evidence="3" key="1">
    <citation type="submission" date="2013-11" db="EMBL/GenBank/DDBJ databases">
        <title>The genomic landscape of the Guanapo guppy.</title>
        <authorList>
            <person name="Kuenstner A."/>
            <person name="Dreyer C."/>
        </authorList>
    </citation>
    <scope>NUCLEOTIDE SEQUENCE</scope>
    <source>
        <strain evidence="3">Guanapo</strain>
    </source>
</reference>
<dbReference type="SUPFAM" id="SSF52266">
    <property type="entry name" value="SGNH hydrolase"/>
    <property type="match status" value="1"/>
</dbReference>
<reference evidence="2" key="3">
    <citation type="submission" date="2025-09" db="UniProtKB">
        <authorList>
            <consortium name="Ensembl"/>
        </authorList>
    </citation>
    <scope>IDENTIFICATION</scope>
    <source>
        <strain evidence="2">Guanapo</strain>
    </source>
</reference>
<dbReference type="AlphaFoldDB" id="A0A3P9PEQ0"/>
<dbReference type="Ensembl" id="ENSPRET00000020459.1">
    <property type="protein sequence ID" value="ENSPREP00000020245.1"/>
    <property type="gene ID" value="ENSPREG00000013696.1"/>
</dbReference>
<feature type="region of interest" description="Disordered" evidence="1">
    <location>
        <begin position="372"/>
        <end position="396"/>
    </location>
</feature>
<organism evidence="2 3">
    <name type="scientific">Poecilia reticulata</name>
    <name type="common">Guppy</name>
    <name type="synonym">Acanthophacelus reticulatus</name>
    <dbReference type="NCBI Taxonomy" id="8081"/>
    <lineage>
        <taxon>Eukaryota</taxon>
        <taxon>Metazoa</taxon>
        <taxon>Chordata</taxon>
        <taxon>Craniata</taxon>
        <taxon>Vertebrata</taxon>
        <taxon>Euteleostomi</taxon>
        <taxon>Actinopterygii</taxon>
        <taxon>Neopterygii</taxon>
        <taxon>Teleostei</taxon>
        <taxon>Neoteleostei</taxon>
        <taxon>Acanthomorphata</taxon>
        <taxon>Ovalentaria</taxon>
        <taxon>Atherinomorphae</taxon>
        <taxon>Cyprinodontiformes</taxon>
        <taxon>Poeciliidae</taxon>
        <taxon>Poeciliinae</taxon>
        <taxon>Poecilia</taxon>
    </lineage>
</organism>
<evidence type="ECO:0000313" key="3">
    <source>
        <dbReference type="Proteomes" id="UP000242638"/>
    </source>
</evidence>
<evidence type="ECO:0000256" key="1">
    <source>
        <dbReference type="SAM" id="MobiDB-lite"/>
    </source>
</evidence>
<name>A0A3P9PEQ0_POERE</name>
<dbReference type="Proteomes" id="UP000242638">
    <property type="component" value="Unassembled WGS sequence"/>
</dbReference>
<sequence length="494" mass="54983">MAHCSPAKFTVFSNPELHCLKQEAQVACMPRGKSYRRSVAALRRMETARVRVGIPVTSSDFVSRSGTGWQHRVKDWPSSSFTNHCHKLVIPEERSDGKFVLLIGASHLRSFADGIVKISDGCIDFGVMCTPGASAADLRIEAYHAVVPRQPDAVCVTAPSNNLTASLNPEEAGEEFEKYLLTVLYRWPKVFCTGFPLRLTESLEKQNLFQQEFHRRAAKLGIPYFPVADYFPLKRPNLWSPDGIHLSDDHGMPILQKFMWMFAYRYLEISTPKPPVQSQAATGYKPRFVPRIVVKGEERRVPSLPSSEWTLVRSGRKRNHSGELESSDSLKTRVVHHKIDGTPVSLRKCSVLLNPSRFSPDILVAMETVSPSDLSDVHTGNETNSVEHQKKSAGRQQVEAKAKAAKMSVCNVLPCESQEMLNSLGLSASLPSQLTLERNDWQCTPTSSKGQISLRSSVPDSVSRSRTLSLCCKVDQTDELDPYSASKETSSHVN</sequence>
<feature type="compositionally biased region" description="Polar residues" evidence="1">
    <location>
        <begin position="372"/>
        <end position="384"/>
    </location>
</feature>
<dbReference type="GeneTree" id="ENSGT00940000176969"/>
<keyword evidence="3" id="KW-1185">Reference proteome</keyword>
<dbReference type="Bgee" id="ENSPREG00000013696">
    <property type="expression patterns" value="Expressed in caudal fin"/>
</dbReference>
<dbReference type="CDD" id="cd00229">
    <property type="entry name" value="SGNH_hydrolase"/>
    <property type="match status" value="1"/>
</dbReference>
<accession>A0A3P9PEQ0</accession>
<dbReference type="STRING" id="8081.ENSPREP00000020245"/>
<reference evidence="2" key="2">
    <citation type="submission" date="2025-08" db="UniProtKB">
        <authorList>
            <consortium name="Ensembl"/>
        </authorList>
    </citation>
    <scope>IDENTIFICATION</scope>
    <source>
        <strain evidence="2">Guanapo</strain>
    </source>
</reference>
<dbReference type="OMA" id="CRSHDSE"/>
<protein>
    <submittedName>
        <fullName evidence="2">Uncharacterized LOC103460286</fullName>
    </submittedName>
</protein>
<dbReference type="Gene3D" id="3.40.50.1110">
    <property type="entry name" value="SGNH hydrolase"/>
    <property type="match status" value="1"/>
</dbReference>
<dbReference type="InterPro" id="IPR036514">
    <property type="entry name" value="SGNH_hydro_sf"/>
</dbReference>